<accession>A0AAU8JEJ4</accession>
<proteinExistence type="predicted"/>
<evidence type="ECO:0000313" key="1">
    <source>
        <dbReference type="EMBL" id="XCM37629.1"/>
    </source>
</evidence>
<evidence type="ECO:0008006" key="2">
    <source>
        <dbReference type="Google" id="ProtNLM"/>
    </source>
</evidence>
<dbReference type="RefSeq" id="WP_156332123.1">
    <property type="nucleotide sequence ID" value="NZ_CP159837.1"/>
</dbReference>
<gene>
    <name evidence="1" type="ORF">ABWT76_000410</name>
</gene>
<reference evidence="1" key="1">
    <citation type="submission" date="2024-07" db="EMBL/GenBank/DDBJ databases">
        <authorList>
            <person name="Kim Y.J."/>
            <person name="Jeong J.Y."/>
        </authorList>
    </citation>
    <scope>NUCLEOTIDE SEQUENCE</scope>
    <source>
        <strain evidence="1">GIHE-MW2</strain>
    </source>
</reference>
<name>A0AAU8JEJ4_9CYAN</name>
<dbReference type="EMBL" id="CP159837">
    <property type="protein sequence ID" value="XCM37629.1"/>
    <property type="molecule type" value="Genomic_DNA"/>
</dbReference>
<dbReference type="AlphaFoldDB" id="A0AAU8JEJ4"/>
<sequence>MGYTRKKTYGYQERDELERKAFLEKIASSEPEQLIYMDESGINAE</sequence>
<organism evidence="1">
    <name type="scientific">Planktothricoides raciborskii GIHE-MW2</name>
    <dbReference type="NCBI Taxonomy" id="2792601"/>
    <lineage>
        <taxon>Bacteria</taxon>
        <taxon>Bacillati</taxon>
        <taxon>Cyanobacteriota</taxon>
        <taxon>Cyanophyceae</taxon>
        <taxon>Oscillatoriophycideae</taxon>
        <taxon>Oscillatoriales</taxon>
        <taxon>Oscillatoriaceae</taxon>
        <taxon>Planktothricoides</taxon>
    </lineage>
</organism>
<protein>
    <recommendedName>
        <fullName evidence="2">Transposase</fullName>
    </recommendedName>
</protein>